<dbReference type="EMBL" id="CP111012">
    <property type="protein sequence ID" value="WAQ95051.1"/>
    <property type="molecule type" value="Genomic_DNA"/>
</dbReference>
<keyword evidence="1" id="KW-0732">Signal</keyword>
<accession>A0ABY7DDC7</accession>
<evidence type="ECO:0000313" key="3">
    <source>
        <dbReference type="Proteomes" id="UP001164746"/>
    </source>
</evidence>
<gene>
    <name evidence="2" type="ORF">MAR_007522</name>
</gene>
<name>A0ABY7DDC7_MYAAR</name>
<feature type="chain" id="PRO_5045307569" evidence="1">
    <location>
        <begin position="16"/>
        <end position="206"/>
    </location>
</feature>
<protein>
    <submittedName>
        <fullName evidence="2">Uncharacterized protein</fullName>
    </submittedName>
</protein>
<feature type="signal peptide" evidence="1">
    <location>
        <begin position="1"/>
        <end position="15"/>
    </location>
</feature>
<proteinExistence type="predicted"/>
<reference evidence="2" key="1">
    <citation type="submission" date="2022-11" db="EMBL/GenBank/DDBJ databases">
        <title>Centuries of genome instability and evolution in soft-shell clam transmissible cancer (bioRxiv).</title>
        <authorList>
            <person name="Hart S.F.M."/>
            <person name="Yonemitsu M.A."/>
            <person name="Giersch R.M."/>
            <person name="Beal B.F."/>
            <person name="Arriagada G."/>
            <person name="Davis B.W."/>
            <person name="Ostrander E.A."/>
            <person name="Goff S.P."/>
            <person name="Metzger M.J."/>
        </authorList>
    </citation>
    <scope>NUCLEOTIDE SEQUENCE</scope>
    <source>
        <strain evidence="2">MELC-2E11</strain>
        <tissue evidence="2">Siphon/mantle</tissue>
    </source>
</reference>
<keyword evidence="3" id="KW-1185">Reference proteome</keyword>
<sequence>MKALTLLCACALVNSWPCPELNDYSCQLFEFSLPEVTRTEFKKSIATGEWLSIYTMEIGELAPFGKTTNKWSKNRSKWRRATISFNQTSKKCDTFLFDYDLTINNCGSGWAELRQVDGHRVEQFYSQDVNSYFWWFICLTPETDNGCELGFFDLQIRDDRQGIAGEINLNGIPWDKVSADLKLLRTKTFDVSSVRYAWLGPECSFP</sequence>
<evidence type="ECO:0000256" key="1">
    <source>
        <dbReference type="SAM" id="SignalP"/>
    </source>
</evidence>
<dbReference type="Proteomes" id="UP001164746">
    <property type="component" value="Chromosome 1"/>
</dbReference>
<evidence type="ECO:0000313" key="2">
    <source>
        <dbReference type="EMBL" id="WAQ95051.1"/>
    </source>
</evidence>
<organism evidence="2 3">
    <name type="scientific">Mya arenaria</name>
    <name type="common">Soft-shell clam</name>
    <dbReference type="NCBI Taxonomy" id="6604"/>
    <lineage>
        <taxon>Eukaryota</taxon>
        <taxon>Metazoa</taxon>
        <taxon>Spiralia</taxon>
        <taxon>Lophotrochozoa</taxon>
        <taxon>Mollusca</taxon>
        <taxon>Bivalvia</taxon>
        <taxon>Autobranchia</taxon>
        <taxon>Heteroconchia</taxon>
        <taxon>Euheterodonta</taxon>
        <taxon>Imparidentia</taxon>
        <taxon>Neoheterodontei</taxon>
        <taxon>Myida</taxon>
        <taxon>Myoidea</taxon>
        <taxon>Myidae</taxon>
        <taxon>Mya</taxon>
    </lineage>
</organism>